<accession>A0A453LTN4</accession>
<dbReference type="PANTHER" id="PTHR30620">
    <property type="entry name" value="PERIPLASMIC BETA-GLUCOSIDASE-RELATED"/>
    <property type="match status" value="1"/>
</dbReference>
<dbReference type="InterPro" id="IPR036962">
    <property type="entry name" value="Glyco_hydro_3_N_sf"/>
</dbReference>
<name>A0A453LTN4_AEGTS</name>
<dbReference type="PANTHER" id="PTHR30620:SF120">
    <property type="entry name" value="GLYCOSYL HYDROLASE FAMILY 3 N TERMINAL DOMAIN CONTAINING PROTEIN, EXPRESSED"/>
    <property type="match status" value="1"/>
</dbReference>
<dbReference type="Gramene" id="AET5Gv20904500.1">
    <property type="protein sequence ID" value="AET5Gv20904500.1"/>
    <property type="gene ID" value="AET5Gv20904500"/>
</dbReference>
<sequence length="65" mass="7262">MGTLHKATFILLMLCLSALGRAEYLKYKDPKQPVGARIKDLLGRMTLAEKIGQMTQIERINATAE</sequence>
<reference evidence="4" key="1">
    <citation type="journal article" date="2014" name="Science">
        <title>Ancient hybridizations among the ancestral genomes of bread wheat.</title>
        <authorList>
            <consortium name="International Wheat Genome Sequencing Consortium,"/>
            <person name="Marcussen T."/>
            <person name="Sandve S.R."/>
            <person name="Heier L."/>
            <person name="Spannagl M."/>
            <person name="Pfeifer M."/>
            <person name="Jakobsen K.S."/>
            <person name="Wulff B.B."/>
            <person name="Steuernagel B."/>
            <person name="Mayer K.F."/>
            <person name="Olsen O.A."/>
        </authorList>
    </citation>
    <scope>NUCLEOTIDE SEQUENCE [LARGE SCALE GENOMIC DNA]</scope>
    <source>
        <strain evidence="4">cv. AL8/78</strain>
    </source>
</reference>
<reference evidence="3" key="5">
    <citation type="journal article" date="2021" name="G3 (Bethesda)">
        <title>Aegilops tauschii genome assembly Aet v5.0 features greater sequence contiguity and improved annotation.</title>
        <authorList>
            <person name="Wang L."/>
            <person name="Zhu T."/>
            <person name="Rodriguez J.C."/>
            <person name="Deal K.R."/>
            <person name="Dubcovsky J."/>
            <person name="McGuire P.E."/>
            <person name="Lux T."/>
            <person name="Spannagl M."/>
            <person name="Mayer K.F.X."/>
            <person name="Baldrich P."/>
            <person name="Meyers B.C."/>
            <person name="Huo N."/>
            <person name="Gu Y.Q."/>
            <person name="Zhou H."/>
            <person name="Devos K.M."/>
            <person name="Bennetzen J.L."/>
            <person name="Unver T."/>
            <person name="Budak H."/>
            <person name="Gulick P.J."/>
            <person name="Galiba G."/>
            <person name="Kalapos B."/>
            <person name="Nelson D.R."/>
            <person name="Li P."/>
            <person name="You F.M."/>
            <person name="Luo M.C."/>
            <person name="Dvorak J."/>
        </authorList>
    </citation>
    <scope>NUCLEOTIDE SEQUENCE [LARGE SCALE GENOMIC DNA]</scope>
    <source>
        <strain evidence="3">cv. AL8/78</strain>
    </source>
</reference>
<keyword evidence="1" id="KW-0378">Hydrolase</keyword>
<dbReference type="SUPFAM" id="SSF51445">
    <property type="entry name" value="(Trans)glycosidases"/>
    <property type="match status" value="1"/>
</dbReference>
<protein>
    <recommendedName>
        <fullName evidence="5">Beta-glucosidase</fullName>
    </recommendedName>
</protein>
<evidence type="ECO:0000313" key="3">
    <source>
        <dbReference type="EnsemblPlants" id="AET5Gv20904500.1"/>
    </source>
</evidence>
<reference evidence="4" key="2">
    <citation type="journal article" date="2017" name="Nat. Plants">
        <title>The Aegilops tauschii genome reveals multiple impacts of transposons.</title>
        <authorList>
            <person name="Zhao G."/>
            <person name="Zou C."/>
            <person name="Li K."/>
            <person name="Wang K."/>
            <person name="Li T."/>
            <person name="Gao L."/>
            <person name="Zhang X."/>
            <person name="Wang H."/>
            <person name="Yang Z."/>
            <person name="Liu X."/>
            <person name="Jiang W."/>
            <person name="Mao L."/>
            <person name="Kong X."/>
            <person name="Jiao Y."/>
            <person name="Jia J."/>
        </authorList>
    </citation>
    <scope>NUCLEOTIDE SEQUENCE [LARGE SCALE GENOMIC DNA]</scope>
    <source>
        <strain evidence="4">cv. AL8/78</strain>
    </source>
</reference>
<reference evidence="3" key="3">
    <citation type="journal article" date="2017" name="Nature">
        <title>Genome sequence of the progenitor of the wheat D genome Aegilops tauschii.</title>
        <authorList>
            <person name="Luo M.C."/>
            <person name="Gu Y.Q."/>
            <person name="Puiu D."/>
            <person name="Wang H."/>
            <person name="Twardziok S.O."/>
            <person name="Deal K.R."/>
            <person name="Huo N."/>
            <person name="Zhu T."/>
            <person name="Wang L."/>
            <person name="Wang Y."/>
            <person name="McGuire P.E."/>
            <person name="Liu S."/>
            <person name="Long H."/>
            <person name="Ramasamy R.K."/>
            <person name="Rodriguez J.C."/>
            <person name="Van S.L."/>
            <person name="Yuan L."/>
            <person name="Wang Z."/>
            <person name="Xia Z."/>
            <person name="Xiao L."/>
            <person name="Anderson O.D."/>
            <person name="Ouyang S."/>
            <person name="Liang Y."/>
            <person name="Zimin A.V."/>
            <person name="Pertea G."/>
            <person name="Qi P."/>
            <person name="Bennetzen J.L."/>
            <person name="Dai X."/>
            <person name="Dawson M.W."/>
            <person name="Muller H.G."/>
            <person name="Kugler K."/>
            <person name="Rivarola-Duarte L."/>
            <person name="Spannagl M."/>
            <person name="Mayer K.F.X."/>
            <person name="Lu F.H."/>
            <person name="Bevan M.W."/>
            <person name="Leroy P."/>
            <person name="Li P."/>
            <person name="You F.M."/>
            <person name="Sun Q."/>
            <person name="Liu Z."/>
            <person name="Lyons E."/>
            <person name="Wicker T."/>
            <person name="Salzberg S.L."/>
            <person name="Devos K.M."/>
            <person name="Dvorak J."/>
        </authorList>
    </citation>
    <scope>NUCLEOTIDE SEQUENCE [LARGE SCALE GENOMIC DNA]</scope>
    <source>
        <strain evidence="3">cv. AL8/78</strain>
    </source>
</reference>
<dbReference type="GO" id="GO:0009251">
    <property type="term" value="P:glucan catabolic process"/>
    <property type="evidence" value="ECO:0007669"/>
    <property type="project" value="TreeGrafter"/>
</dbReference>
<proteinExistence type="predicted"/>
<feature type="chain" id="PRO_5019304400" description="Beta-glucosidase" evidence="2">
    <location>
        <begin position="23"/>
        <end position="65"/>
    </location>
</feature>
<evidence type="ECO:0000256" key="2">
    <source>
        <dbReference type="SAM" id="SignalP"/>
    </source>
</evidence>
<evidence type="ECO:0008006" key="5">
    <source>
        <dbReference type="Google" id="ProtNLM"/>
    </source>
</evidence>
<keyword evidence="4" id="KW-1185">Reference proteome</keyword>
<evidence type="ECO:0000313" key="4">
    <source>
        <dbReference type="Proteomes" id="UP000015105"/>
    </source>
</evidence>
<dbReference type="GO" id="GO:0008422">
    <property type="term" value="F:beta-glucosidase activity"/>
    <property type="evidence" value="ECO:0007669"/>
    <property type="project" value="TreeGrafter"/>
</dbReference>
<reference evidence="3" key="4">
    <citation type="submission" date="2019-03" db="UniProtKB">
        <authorList>
            <consortium name="EnsemblPlants"/>
        </authorList>
    </citation>
    <scope>IDENTIFICATION</scope>
</reference>
<dbReference type="STRING" id="200361.A0A453LTN4"/>
<organism evidence="3 4">
    <name type="scientific">Aegilops tauschii subsp. strangulata</name>
    <name type="common">Goatgrass</name>
    <dbReference type="NCBI Taxonomy" id="200361"/>
    <lineage>
        <taxon>Eukaryota</taxon>
        <taxon>Viridiplantae</taxon>
        <taxon>Streptophyta</taxon>
        <taxon>Embryophyta</taxon>
        <taxon>Tracheophyta</taxon>
        <taxon>Spermatophyta</taxon>
        <taxon>Magnoliopsida</taxon>
        <taxon>Liliopsida</taxon>
        <taxon>Poales</taxon>
        <taxon>Poaceae</taxon>
        <taxon>BOP clade</taxon>
        <taxon>Pooideae</taxon>
        <taxon>Triticodae</taxon>
        <taxon>Triticeae</taxon>
        <taxon>Triticinae</taxon>
        <taxon>Aegilops</taxon>
    </lineage>
</organism>
<dbReference type="Proteomes" id="UP000015105">
    <property type="component" value="Chromosome 5D"/>
</dbReference>
<dbReference type="InterPro" id="IPR017853">
    <property type="entry name" value="GH"/>
</dbReference>
<keyword evidence="2" id="KW-0732">Signal</keyword>
<dbReference type="Gene3D" id="3.20.20.300">
    <property type="entry name" value="Glycoside hydrolase, family 3, N-terminal domain"/>
    <property type="match status" value="1"/>
</dbReference>
<dbReference type="AlphaFoldDB" id="A0A453LTN4"/>
<feature type="signal peptide" evidence="2">
    <location>
        <begin position="1"/>
        <end position="22"/>
    </location>
</feature>
<dbReference type="InterPro" id="IPR051915">
    <property type="entry name" value="Cellulose_Degrad_GH3"/>
</dbReference>
<evidence type="ECO:0000256" key="1">
    <source>
        <dbReference type="ARBA" id="ARBA00022801"/>
    </source>
</evidence>
<dbReference type="EnsemblPlants" id="AET5Gv20904500.1">
    <property type="protein sequence ID" value="AET5Gv20904500.1"/>
    <property type="gene ID" value="AET5Gv20904500"/>
</dbReference>